<protein>
    <submittedName>
        <fullName evidence="2">Uncharacterized protein</fullName>
    </submittedName>
</protein>
<proteinExistence type="predicted"/>
<feature type="region of interest" description="Disordered" evidence="1">
    <location>
        <begin position="289"/>
        <end position="408"/>
    </location>
</feature>
<comment type="caution">
    <text evidence="2">The sequence shown here is derived from an EMBL/GenBank/DDBJ whole genome shotgun (WGS) entry which is preliminary data.</text>
</comment>
<evidence type="ECO:0000313" key="2">
    <source>
        <dbReference type="EMBL" id="GBG24895.1"/>
    </source>
</evidence>
<feature type="compositionally biased region" description="Low complexity" evidence="1">
    <location>
        <begin position="82"/>
        <end position="97"/>
    </location>
</feature>
<evidence type="ECO:0000256" key="1">
    <source>
        <dbReference type="SAM" id="MobiDB-lite"/>
    </source>
</evidence>
<dbReference type="InParanoid" id="A0A2R5G2Y8"/>
<feature type="region of interest" description="Disordered" evidence="1">
    <location>
        <begin position="12"/>
        <end position="208"/>
    </location>
</feature>
<evidence type="ECO:0000313" key="3">
    <source>
        <dbReference type="Proteomes" id="UP000241890"/>
    </source>
</evidence>
<dbReference type="EMBL" id="BEYU01000009">
    <property type="protein sequence ID" value="GBG24895.1"/>
    <property type="molecule type" value="Genomic_DNA"/>
</dbReference>
<feature type="compositionally biased region" description="Low complexity" evidence="1">
    <location>
        <begin position="346"/>
        <end position="358"/>
    </location>
</feature>
<accession>A0A2R5G2Y8</accession>
<reference evidence="2 3" key="1">
    <citation type="submission" date="2017-12" db="EMBL/GenBank/DDBJ databases">
        <title>Sequencing, de novo assembly and annotation of complete genome of a new Thraustochytrid species, strain FCC1311.</title>
        <authorList>
            <person name="Sedici K."/>
            <person name="Godart F."/>
            <person name="Aiese Cigliano R."/>
            <person name="Sanseverino W."/>
            <person name="Barakat M."/>
            <person name="Ortet P."/>
            <person name="Marechal E."/>
            <person name="Cagnac O."/>
            <person name="Amato A."/>
        </authorList>
    </citation>
    <scope>NUCLEOTIDE SEQUENCE [LARGE SCALE GENOMIC DNA]</scope>
</reference>
<dbReference type="Proteomes" id="UP000241890">
    <property type="component" value="Unassembled WGS sequence"/>
</dbReference>
<feature type="compositionally biased region" description="Basic and acidic residues" evidence="1">
    <location>
        <begin position="385"/>
        <end position="394"/>
    </location>
</feature>
<organism evidence="2 3">
    <name type="scientific">Hondaea fermentalgiana</name>
    <dbReference type="NCBI Taxonomy" id="2315210"/>
    <lineage>
        <taxon>Eukaryota</taxon>
        <taxon>Sar</taxon>
        <taxon>Stramenopiles</taxon>
        <taxon>Bigyra</taxon>
        <taxon>Labyrinthulomycetes</taxon>
        <taxon>Thraustochytrida</taxon>
        <taxon>Thraustochytriidae</taxon>
        <taxon>Hondaea</taxon>
    </lineage>
</organism>
<feature type="compositionally biased region" description="Basic and acidic residues" evidence="1">
    <location>
        <begin position="111"/>
        <end position="121"/>
    </location>
</feature>
<feature type="compositionally biased region" description="Polar residues" evidence="1">
    <location>
        <begin position="293"/>
        <end position="307"/>
    </location>
</feature>
<feature type="compositionally biased region" description="Basic residues" evidence="1">
    <location>
        <begin position="398"/>
        <end position="408"/>
    </location>
</feature>
<feature type="compositionally biased region" description="Polar residues" evidence="1">
    <location>
        <begin position="359"/>
        <end position="373"/>
    </location>
</feature>
<feature type="compositionally biased region" description="Basic and acidic residues" evidence="1">
    <location>
        <begin position="30"/>
        <end position="44"/>
    </location>
</feature>
<keyword evidence="3" id="KW-1185">Reference proteome</keyword>
<name>A0A2R5G2Y8_9STRA</name>
<sequence>MLPPSFIILVGRAGPRRGRSLAVATGEGAEQERGEHEDQDRDQDPSSLRAGEHGAGVRRVSARNSAHREGAALGAPMPGDESGSAAGLAAVSASQLQEQREQQPATAAENKAGEQEGRGDVAQKAASPIGPATRDERGSAIATLPRLPLSTGRETNKRRRPDSIYRNVDSALTGEDEHDDNITAEREAQTTADTSAATLEYVEPESPVQRIPSKYAAHIPTSASQPLGDLVQRRKPLSPIPVPSPLRSLKRARSITRTDYGQQSENNNFADLVETDILETCALRTPGKPMALDQTTRASHVPSTSRKIVSAKDRRQSQACPAYEEEKDLARFGGASEASRGLSEVAAAAPPQDASATPRTAQGQRGSNTENSSPPGPKQIGNLEDAIRYSREVAARPPKPRSATRHQP</sequence>
<gene>
    <name evidence="2" type="ORF">FCC1311_011132</name>
</gene>
<dbReference type="AlphaFoldDB" id="A0A2R5G2Y8"/>